<protein>
    <submittedName>
        <fullName evidence="9">Biopolymer transport protein ExbD</fullName>
    </submittedName>
    <submittedName>
        <fullName evidence="10">TonB system transport protein ExbD</fullName>
    </submittedName>
</protein>
<evidence type="ECO:0000256" key="3">
    <source>
        <dbReference type="ARBA" id="ARBA00022475"/>
    </source>
</evidence>
<proteinExistence type="inferred from homology"/>
<evidence type="ECO:0000256" key="6">
    <source>
        <dbReference type="ARBA" id="ARBA00023136"/>
    </source>
</evidence>
<keyword evidence="3" id="KW-1003">Cell membrane</keyword>
<keyword evidence="7" id="KW-0653">Protein transport</keyword>
<dbReference type="EMBL" id="UFTJ01000001">
    <property type="protein sequence ID" value="SSZ46892.1"/>
    <property type="molecule type" value="Genomic_DNA"/>
</dbReference>
<evidence type="ECO:0000256" key="8">
    <source>
        <dbReference type="SAM" id="Phobius"/>
    </source>
</evidence>
<dbReference type="PANTHER" id="PTHR30558">
    <property type="entry name" value="EXBD MEMBRANE COMPONENT OF PMF-DRIVEN MACROMOLECULE IMPORT SYSTEM"/>
    <property type="match status" value="1"/>
</dbReference>
<dbReference type="GO" id="GO:0015031">
    <property type="term" value="P:protein transport"/>
    <property type="evidence" value="ECO:0007669"/>
    <property type="project" value="UniProtKB-KW"/>
</dbReference>
<evidence type="ECO:0000256" key="4">
    <source>
        <dbReference type="ARBA" id="ARBA00022692"/>
    </source>
</evidence>
<sequence length="133" mass="15065">MKINRRNKANPEFSLAAMVDVILLLLIFFMVTSAASNISQIDVQLPKTSTENTGINDRTAVSIKPDGTFFIDDEQVERQILEQKLVQKLQGEVNPAFIIRADENTYHKDVVFVMEIAEKHKFNIALATTKEQN</sequence>
<evidence type="ECO:0000256" key="5">
    <source>
        <dbReference type="ARBA" id="ARBA00022989"/>
    </source>
</evidence>
<name>A0A376BZ18_9FLAO</name>
<dbReference type="RefSeq" id="WP_002661976.1">
    <property type="nucleotide sequence ID" value="NZ_UFTJ01000001.1"/>
</dbReference>
<evidence type="ECO:0000313" key="11">
    <source>
        <dbReference type="Proteomes" id="UP000255515"/>
    </source>
</evidence>
<gene>
    <name evidence="9" type="ORF">NCTC11661_00554</name>
    <name evidence="10" type="ORF">NCTC12929_00914</name>
</gene>
<dbReference type="AlphaFoldDB" id="A0A376BZ18"/>
<dbReference type="InterPro" id="IPR003400">
    <property type="entry name" value="ExbD"/>
</dbReference>
<dbReference type="PANTHER" id="PTHR30558:SF3">
    <property type="entry name" value="BIOPOLYMER TRANSPORT PROTEIN EXBD-RELATED"/>
    <property type="match status" value="1"/>
</dbReference>
<feature type="transmembrane region" description="Helical" evidence="8">
    <location>
        <begin position="12"/>
        <end position="31"/>
    </location>
</feature>
<dbReference type="Proteomes" id="UP000270205">
    <property type="component" value="Unassembled WGS sequence"/>
</dbReference>
<evidence type="ECO:0000313" key="12">
    <source>
        <dbReference type="Proteomes" id="UP000270205"/>
    </source>
</evidence>
<keyword evidence="7" id="KW-0813">Transport</keyword>
<evidence type="ECO:0000313" key="10">
    <source>
        <dbReference type="EMBL" id="VDH03528.1"/>
    </source>
</evidence>
<keyword evidence="6 8" id="KW-0472">Membrane</keyword>
<dbReference type="GO" id="GO:0022857">
    <property type="term" value="F:transmembrane transporter activity"/>
    <property type="evidence" value="ECO:0007669"/>
    <property type="project" value="InterPro"/>
</dbReference>
<keyword evidence="5 8" id="KW-1133">Transmembrane helix</keyword>
<dbReference type="EMBL" id="UYIV01000001">
    <property type="protein sequence ID" value="VDH03528.1"/>
    <property type="molecule type" value="Genomic_DNA"/>
</dbReference>
<dbReference type="Pfam" id="PF02472">
    <property type="entry name" value="ExbD"/>
    <property type="match status" value="1"/>
</dbReference>
<accession>A0A376BZ18</accession>
<dbReference type="GO" id="GO:0005886">
    <property type="term" value="C:plasma membrane"/>
    <property type="evidence" value="ECO:0007669"/>
    <property type="project" value="UniProtKB-SubCell"/>
</dbReference>
<evidence type="ECO:0000313" key="9">
    <source>
        <dbReference type="EMBL" id="SSZ46892.1"/>
    </source>
</evidence>
<comment type="subcellular location">
    <subcellularLocation>
        <location evidence="1">Cell membrane</location>
        <topology evidence="1">Single-pass membrane protein</topology>
    </subcellularLocation>
    <subcellularLocation>
        <location evidence="7">Cell membrane</location>
        <topology evidence="7">Single-pass type II membrane protein</topology>
    </subcellularLocation>
</comment>
<comment type="similarity">
    <text evidence="2 7">Belongs to the ExbD/TolR family.</text>
</comment>
<evidence type="ECO:0000256" key="2">
    <source>
        <dbReference type="ARBA" id="ARBA00005811"/>
    </source>
</evidence>
<evidence type="ECO:0000256" key="1">
    <source>
        <dbReference type="ARBA" id="ARBA00004162"/>
    </source>
</evidence>
<reference evidence="10 12" key="2">
    <citation type="submission" date="2018-11" db="EMBL/GenBank/DDBJ databases">
        <authorList>
            <consortium name="Pathogen Informatics"/>
        </authorList>
    </citation>
    <scope>NUCLEOTIDE SEQUENCE [LARGE SCALE GENOMIC DNA]</scope>
    <source>
        <strain evidence="10 12">NCTC12929</strain>
    </source>
</reference>
<evidence type="ECO:0000256" key="7">
    <source>
        <dbReference type="RuleBase" id="RU003879"/>
    </source>
</evidence>
<keyword evidence="4 7" id="KW-0812">Transmembrane</keyword>
<dbReference type="Proteomes" id="UP000255515">
    <property type="component" value="Unassembled WGS sequence"/>
</dbReference>
<reference evidence="9 11" key="1">
    <citation type="submission" date="2018-06" db="EMBL/GenBank/DDBJ databases">
        <authorList>
            <consortium name="Pathogen Informatics"/>
            <person name="Doyle S."/>
        </authorList>
    </citation>
    <scope>NUCLEOTIDE SEQUENCE [LARGE SCALE GENOMIC DNA]</scope>
    <source>
        <strain evidence="9 11">NCTC11661</strain>
    </source>
</reference>
<dbReference type="Gene3D" id="3.30.420.270">
    <property type="match status" value="1"/>
</dbReference>
<organism evidence="9 11">
    <name type="scientific">Bergeyella zoohelcum</name>
    <dbReference type="NCBI Taxonomy" id="1015"/>
    <lineage>
        <taxon>Bacteria</taxon>
        <taxon>Pseudomonadati</taxon>
        <taxon>Bacteroidota</taxon>
        <taxon>Flavobacteriia</taxon>
        <taxon>Flavobacteriales</taxon>
        <taxon>Weeksellaceae</taxon>
        <taxon>Bergeyella</taxon>
    </lineage>
</organism>